<proteinExistence type="predicted"/>
<dbReference type="EMBL" id="CP133617">
    <property type="protein sequence ID" value="WMV33268.1"/>
    <property type="molecule type" value="Genomic_DNA"/>
</dbReference>
<dbReference type="PANTHER" id="PTHR46148:SF56">
    <property type="entry name" value="RETROTRANSPOSON PROTEIN"/>
    <property type="match status" value="1"/>
</dbReference>
<organism evidence="1 2">
    <name type="scientific">Solanum verrucosum</name>
    <dbReference type="NCBI Taxonomy" id="315347"/>
    <lineage>
        <taxon>Eukaryota</taxon>
        <taxon>Viridiplantae</taxon>
        <taxon>Streptophyta</taxon>
        <taxon>Embryophyta</taxon>
        <taxon>Tracheophyta</taxon>
        <taxon>Spermatophyta</taxon>
        <taxon>Magnoliopsida</taxon>
        <taxon>eudicotyledons</taxon>
        <taxon>Gunneridae</taxon>
        <taxon>Pentapetalae</taxon>
        <taxon>asterids</taxon>
        <taxon>lamiids</taxon>
        <taxon>Solanales</taxon>
        <taxon>Solanaceae</taxon>
        <taxon>Solanoideae</taxon>
        <taxon>Solaneae</taxon>
        <taxon>Solanum</taxon>
    </lineage>
</organism>
<gene>
    <name evidence="1" type="ORF">MTR67_026653</name>
</gene>
<evidence type="ECO:0000313" key="1">
    <source>
        <dbReference type="EMBL" id="WMV33268.1"/>
    </source>
</evidence>
<dbReference type="PANTHER" id="PTHR46148">
    <property type="entry name" value="CHROMO DOMAIN-CONTAINING PROTEIN"/>
    <property type="match status" value="1"/>
</dbReference>
<protein>
    <submittedName>
        <fullName evidence="1">Uncharacterized protein</fullName>
    </submittedName>
</protein>
<sequence length="89" mass="9968">MKGVMRFGKKGNLVPGILVLIEYPKGLKCMGDPSLIIPTEDIGIKDSLSYEESHVQILDRNVRKLRTNEVASVKVLWRNQIVDKATCEA</sequence>
<reference evidence="1" key="1">
    <citation type="submission" date="2023-08" db="EMBL/GenBank/DDBJ databases">
        <title>A de novo genome assembly of Solanum verrucosum Schlechtendal, a Mexican diploid species geographically isolated from the other diploid A-genome species in potato relatives.</title>
        <authorList>
            <person name="Hosaka K."/>
        </authorList>
    </citation>
    <scope>NUCLEOTIDE SEQUENCE</scope>
    <source>
        <tissue evidence="1">Young leaves</tissue>
    </source>
</reference>
<dbReference type="Proteomes" id="UP001234989">
    <property type="component" value="Chromosome 6"/>
</dbReference>
<dbReference type="AlphaFoldDB" id="A0AAF0R259"/>
<evidence type="ECO:0000313" key="2">
    <source>
        <dbReference type="Proteomes" id="UP001234989"/>
    </source>
</evidence>
<name>A0AAF0R259_SOLVR</name>
<keyword evidence="2" id="KW-1185">Reference proteome</keyword>
<accession>A0AAF0R259</accession>